<dbReference type="GO" id="GO:0004601">
    <property type="term" value="F:peroxidase activity"/>
    <property type="evidence" value="ECO:0007669"/>
    <property type="project" value="UniProtKB-KW"/>
</dbReference>
<dbReference type="CDD" id="cd03390">
    <property type="entry name" value="PAP2_containing_1_like"/>
    <property type="match status" value="1"/>
</dbReference>
<dbReference type="SMART" id="SM00014">
    <property type="entry name" value="acidPPc"/>
    <property type="match status" value="1"/>
</dbReference>
<comment type="similarity">
    <text evidence="2">Belongs to the PA-phosphatase related phosphoesterase family.</text>
</comment>
<dbReference type="InterPro" id="IPR000326">
    <property type="entry name" value="PAP2/HPO"/>
</dbReference>
<dbReference type="GO" id="GO:0008195">
    <property type="term" value="F:phosphatidate phosphatase activity"/>
    <property type="evidence" value="ECO:0007669"/>
    <property type="project" value="TreeGrafter"/>
</dbReference>
<dbReference type="PANTHER" id="PTHR10165:SF154">
    <property type="entry name" value="PAP2 DOMAIN PROTEIN (AFU_ORTHOLOGUE AFUA_1G09730)"/>
    <property type="match status" value="1"/>
</dbReference>
<accession>A0A6A6UGC7</accession>
<comment type="subcellular location">
    <subcellularLocation>
        <location evidence="1">Membrane</location>
        <topology evidence="1">Multi-pass membrane protein</topology>
    </subcellularLocation>
</comment>
<keyword evidence="9" id="KW-1185">Reference proteome</keyword>
<keyword evidence="5 6" id="KW-0472">Membrane</keyword>
<reference evidence="8" key="1">
    <citation type="journal article" date="2020" name="Stud. Mycol.">
        <title>101 Dothideomycetes genomes: a test case for predicting lifestyles and emergence of pathogens.</title>
        <authorList>
            <person name="Haridas S."/>
            <person name="Albert R."/>
            <person name="Binder M."/>
            <person name="Bloem J."/>
            <person name="Labutti K."/>
            <person name="Salamov A."/>
            <person name="Andreopoulos B."/>
            <person name="Baker S."/>
            <person name="Barry K."/>
            <person name="Bills G."/>
            <person name="Bluhm B."/>
            <person name="Cannon C."/>
            <person name="Castanera R."/>
            <person name="Culley D."/>
            <person name="Daum C."/>
            <person name="Ezra D."/>
            <person name="Gonzalez J."/>
            <person name="Henrissat B."/>
            <person name="Kuo A."/>
            <person name="Liang C."/>
            <person name="Lipzen A."/>
            <person name="Lutzoni F."/>
            <person name="Magnuson J."/>
            <person name="Mondo S."/>
            <person name="Nolan M."/>
            <person name="Ohm R."/>
            <person name="Pangilinan J."/>
            <person name="Park H.-J."/>
            <person name="Ramirez L."/>
            <person name="Alfaro M."/>
            <person name="Sun H."/>
            <person name="Tritt A."/>
            <person name="Yoshinaga Y."/>
            <person name="Zwiers L.-H."/>
            <person name="Turgeon B."/>
            <person name="Goodwin S."/>
            <person name="Spatafora J."/>
            <person name="Crous P."/>
            <person name="Grigoriev I."/>
        </authorList>
    </citation>
    <scope>NUCLEOTIDE SEQUENCE</scope>
    <source>
        <strain evidence="8">CBS 115976</strain>
    </source>
</reference>
<dbReference type="InterPro" id="IPR036938">
    <property type="entry name" value="PAP2/HPO_sf"/>
</dbReference>
<dbReference type="AlphaFoldDB" id="A0A6A6UGC7"/>
<evidence type="ECO:0000256" key="6">
    <source>
        <dbReference type="SAM" id="Phobius"/>
    </source>
</evidence>
<keyword evidence="8" id="KW-0575">Peroxidase</keyword>
<proteinExistence type="inferred from homology"/>
<organism evidence="8 9">
    <name type="scientific">Microthyrium microscopicum</name>
    <dbReference type="NCBI Taxonomy" id="703497"/>
    <lineage>
        <taxon>Eukaryota</taxon>
        <taxon>Fungi</taxon>
        <taxon>Dikarya</taxon>
        <taxon>Ascomycota</taxon>
        <taxon>Pezizomycotina</taxon>
        <taxon>Dothideomycetes</taxon>
        <taxon>Dothideomycetes incertae sedis</taxon>
        <taxon>Microthyriales</taxon>
        <taxon>Microthyriaceae</taxon>
        <taxon>Microthyrium</taxon>
    </lineage>
</organism>
<dbReference type="PANTHER" id="PTHR10165">
    <property type="entry name" value="LIPID PHOSPHATE PHOSPHATASE"/>
    <property type="match status" value="1"/>
</dbReference>
<evidence type="ECO:0000259" key="7">
    <source>
        <dbReference type="SMART" id="SM00014"/>
    </source>
</evidence>
<dbReference type="SUPFAM" id="SSF48317">
    <property type="entry name" value="Acid phosphatase/Vanadium-dependent haloperoxidase"/>
    <property type="match status" value="1"/>
</dbReference>
<evidence type="ECO:0000256" key="3">
    <source>
        <dbReference type="ARBA" id="ARBA00022692"/>
    </source>
</evidence>
<evidence type="ECO:0000313" key="9">
    <source>
        <dbReference type="Proteomes" id="UP000799302"/>
    </source>
</evidence>
<feature type="transmembrane region" description="Helical" evidence="6">
    <location>
        <begin position="98"/>
        <end position="118"/>
    </location>
</feature>
<keyword evidence="3 6" id="KW-0812">Transmembrane</keyword>
<evidence type="ECO:0000256" key="5">
    <source>
        <dbReference type="ARBA" id="ARBA00023136"/>
    </source>
</evidence>
<protein>
    <submittedName>
        <fullName evidence="8">Acid phosphatase/Vanadium-dependent haloperoxidase</fullName>
    </submittedName>
</protein>
<dbReference type="GO" id="GO:0046839">
    <property type="term" value="P:phospholipid dephosphorylation"/>
    <property type="evidence" value="ECO:0007669"/>
    <property type="project" value="TreeGrafter"/>
</dbReference>
<dbReference type="Proteomes" id="UP000799302">
    <property type="component" value="Unassembled WGS sequence"/>
</dbReference>
<dbReference type="GO" id="GO:0006644">
    <property type="term" value="P:phospholipid metabolic process"/>
    <property type="evidence" value="ECO:0007669"/>
    <property type="project" value="InterPro"/>
</dbReference>
<dbReference type="OrthoDB" id="8907274at2759"/>
<dbReference type="Gene3D" id="1.20.144.10">
    <property type="entry name" value="Phosphatidic acid phosphatase type 2/haloperoxidase"/>
    <property type="match status" value="1"/>
</dbReference>
<feature type="domain" description="Phosphatidic acid phosphatase type 2/haloperoxidase" evidence="7">
    <location>
        <begin position="102"/>
        <end position="301"/>
    </location>
</feature>
<dbReference type="InterPro" id="IPR043216">
    <property type="entry name" value="PAP-like"/>
</dbReference>
<keyword evidence="4 6" id="KW-1133">Transmembrane helix</keyword>
<dbReference type="Pfam" id="PF01569">
    <property type="entry name" value="PAP2"/>
    <property type="match status" value="1"/>
</dbReference>
<name>A0A6A6UGC7_9PEZI</name>
<evidence type="ECO:0000313" key="8">
    <source>
        <dbReference type="EMBL" id="KAF2671325.1"/>
    </source>
</evidence>
<feature type="transmembrane region" description="Helical" evidence="6">
    <location>
        <begin position="53"/>
        <end position="78"/>
    </location>
</feature>
<dbReference type="EMBL" id="MU004233">
    <property type="protein sequence ID" value="KAF2671325.1"/>
    <property type="molecule type" value="Genomic_DNA"/>
</dbReference>
<evidence type="ECO:0000256" key="4">
    <source>
        <dbReference type="ARBA" id="ARBA00022989"/>
    </source>
</evidence>
<evidence type="ECO:0000256" key="1">
    <source>
        <dbReference type="ARBA" id="ARBA00004141"/>
    </source>
</evidence>
<dbReference type="GO" id="GO:0016020">
    <property type="term" value="C:membrane"/>
    <property type="evidence" value="ECO:0007669"/>
    <property type="project" value="UniProtKB-SubCell"/>
</dbReference>
<feature type="transmembrane region" description="Helical" evidence="6">
    <location>
        <begin position="191"/>
        <end position="211"/>
    </location>
</feature>
<gene>
    <name evidence="8" type="ORF">BT63DRAFT_453726</name>
</gene>
<evidence type="ECO:0000256" key="2">
    <source>
        <dbReference type="ARBA" id="ARBA00008816"/>
    </source>
</evidence>
<keyword evidence="8" id="KW-0560">Oxidoreductase</keyword>
<feature type="transmembrane region" description="Helical" evidence="6">
    <location>
        <begin position="255"/>
        <end position="273"/>
    </location>
</feature>
<sequence>MASRRLILSYVIDWIVIIIIAAIGAGFNFTGSYHRPFSLVDLSISYPYVPEQISTWLLVLITLILPAIIIFVVCLLLFPARSRDAAVSSKLIWRRKLWELNTGWMGLALSLALQFMLVQGMKNLFGKPRPDLLSRCQPDIANYKNHILSGTAFGTEFNPAWVLVGDTICQQTDKSLLNDGFRSFPSGHASFSWGGLFYLALFLASKFSIAIPYAPGRLASDDPDDLILPQSEQESEQMWSLSTLSQRNRAAAPPLPALALPLVPICVAIYITSTRYFQFYHHGFDLLFSSLLGTAGAWLAFRWYHPAISGGAGWSWGPRTINRAFMIAVGRGGYVGREGWSSRGPKEPASR</sequence>
<feature type="transmembrane region" description="Helical" evidence="6">
    <location>
        <begin position="7"/>
        <end position="33"/>
    </location>
</feature>